<dbReference type="SUPFAM" id="SSF52980">
    <property type="entry name" value="Restriction endonuclease-like"/>
    <property type="match status" value="1"/>
</dbReference>
<dbReference type="GO" id="GO:0003676">
    <property type="term" value="F:nucleic acid binding"/>
    <property type="evidence" value="ECO:0007669"/>
    <property type="project" value="InterPro"/>
</dbReference>
<dbReference type="Pfam" id="PF11645">
    <property type="entry name" value="PDDEXK_5"/>
    <property type="match status" value="1"/>
</dbReference>
<evidence type="ECO:0000259" key="1">
    <source>
        <dbReference type="Pfam" id="PF11645"/>
    </source>
</evidence>
<reference evidence="2" key="1">
    <citation type="journal article" date="2014" name="Front. Microbiol.">
        <title>High frequency of phylogenetically diverse reductive dehalogenase-homologous genes in deep subseafloor sedimentary metagenomes.</title>
        <authorList>
            <person name="Kawai M."/>
            <person name="Futagami T."/>
            <person name="Toyoda A."/>
            <person name="Takaki Y."/>
            <person name="Nishi S."/>
            <person name="Hori S."/>
            <person name="Arai W."/>
            <person name="Tsubouchi T."/>
            <person name="Morono Y."/>
            <person name="Uchiyama I."/>
            <person name="Ito T."/>
            <person name="Fujiyama A."/>
            <person name="Inagaki F."/>
            <person name="Takami H."/>
        </authorList>
    </citation>
    <scope>NUCLEOTIDE SEQUENCE</scope>
    <source>
        <strain evidence="2">Expedition CK06-06</strain>
    </source>
</reference>
<feature type="non-terminal residue" evidence="2">
    <location>
        <position position="269"/>
    </location>
</feature>
<dbReference type="EMBL" id="BART01006867">
    <property type="protein sequence ID" value="GAG70923.1"/>
    <property type="molecule type" value="Genomic_DNA"/>
</dbReference>
<dbReference type="InterPro" id="IPR011856">
    <property type="entry name" value="tRNA_endonuc-like_dom_sf"/>
</dbReference>
<dbReference type="InterPro" id="IPR021671">
    <property type="entry name" value="PD(D/E)XK_Endonuc"/>
</dbReference>
<sequence>MAEIRKKKLKKENRKRLLGDIGEKIVALELMKWGYTVHKNLSDGYDILALRNGKILKIEVKMRYPWEYKNNVLVAKRRCNFSLTKNIIPKVYEKIVKCDKAFIKNVINNNKKDYSLLKFIYTPLSRKNLENDRKNVLNYFRKVNMDLKVIKYLSNISMDEYDQMKKYQAYFRDLLYSKRCSINEKLVYLKENGIDFTNWINTMLRNKFVHHLNFRFVKDDDKTCGFKIIFGKYKNLIIKTTDYYKGLCEIYALSDFLYIQLFNKSSTIE</sequence>
<dbReference type="InterPro" id="IPR011335">
    <property type="entry name" value="Restrct_endonuc-II-like"/>
</dbReference>
<dbReference type="Gene3D" id="3.40.1350.10">
    <property type="match status" value="1"/>
</dbReference>
<accession>X1AE41</accession>
<protein>
    <recommendedName>
        <fullName evidence="1">PD(D/E)XK endonuclease domain-containing protein</fullName>
    </recommendedName>
</protein>
<feature type="domain" description="PD(D/E)XK endonuclease" evidence="1">
    <location>
        <begin position="16"/>
        <end position="93"/>
    </location>
</feature>
<gene>
    <name evidence="2" type="ORF">S01H4_15670</name>
</gene>
<evidence type="ECO:0000313" key="2">
    <source>
        <dbReference type="EMBL" id="GAG70923.1"/>
    </source>
</evidence>
<organism evidence="2">
    <name type="scientific">marine sediment metagenome</name>
    <dbReference type="NCBI Taxonomy" id="412755"/>
    <lineage>
        <taxon>unclassified sequences</taxon>
        <taxon>metagenomes</taxon>
        <taxon>ecological metagenomes</taxon>
    </lineage>
</organism>
<dbReference type="AlphaFoldDB" id="X1AE41"/>
<comment type="caution">
    <text evidence="2">The sequence shown here is derived from an EMBL/GenBank/DDBJ whole genome shotgun (WGS) entry which is preliminary data.</text>
</comment>
<proteinExistence type="predicted"/>
<name>X1AE41_9ZZZZ</name>